<keyword evidence="2" id="KW-1185">Reference proteome</keyword>
<sequence>MGVNTKNLLISNPDCAENLLSMVDTLTKSGAGDVIVVDSVASLVPKCELDQLGVATNQELHSQIMIQALRKINYSFPAPKPS</sequence>
<name>A0ACB0LPR9_TRIPR</name>
<gene>
    <name evidence="1" type="ORF">MILVUS5_LOCUS35358</name>
</gene>
<comment type="caution">
    <text evidence="1">The sequence shown here is derived from an EMBL/GenBank/DDBJ whole genome shotgun (WGS) entry which is preliminary data.</text>
</comment>
<evidence type="ECO:0000313" key="2">
    <source>
        <dbReference type="Proteomes" id="UP001177021"/>
    </source>
</evidence>
<reference evidence="1" key="1">
    <citation type="submission" date="2023-10" db="EMBL/GenBank/DDBJ databases">
        <authorList>
            <person name="Rodriguez Cubillos JULIANA M."/>
            <person name="De Vega J."/>
        </authorList>
    </citation>
    <scope>NUCLEOTIDE SEQUENCE</scope>
</reference>
<dbReference type="EMBL" id="CASHSV030000615">
    <property type="protein sequence ID" value="CAJ2671550.1"/>
    <property type="molecule type" value="Genomic_DNA"/>
</dbReference>
<evidence type="ECO:0000313" key="1">
    <source>
        <dbReference type="EMBL" id="CAJ2671550.1"/>
    </source>
</evidence>
<organism evidence="1 2">
    <name type="scientific">Trifolium pratense</name>
    <name type="common">Red clover</name>
    <dbReference type="NCBI Taxonomy" id="57577"/>
    <lineage>
        <taxon>Eukaryota</taxon>
        <taxon>Viridiplantae</taxon>
        <taxon>Streptophyta</taxon>
        <taxon>Embryophyta</taxon>
        <taxon>Tracheophyta</taxon>
        <taxon>Spermatophyta</taxon>
        <taxon>Magnoliopsida</taxon>
        <taxon>eudicotyledons</taxon>
        <taxon>Gunneridae</taxon>
        <taxon>Pentapetalae</taxon>
        <taxon>rosids</taxon>
        <taxon>fabids</taxon>
        <taxon>Fabales</taxon>
        <taxon>Fabaceae</taxon>
        <taxon>Papilionoideae</taxon>
        <taxon>50 kb inversion clade</taxon>
        <taxon>NPAAA clade</taxon>
        <taxon>Hologalegina</taxon>
        <taxon>IRL clade</taxon>
        <taxon>Trifolieae</taxon>
        <taxon>Trifolium</taxon>
    </lineage>
</organism>
<protein>
    <submittedName>
        <fullName evidence="1">Uncharacterized protein</fullName>
    </submittedName>
</protein>
<accession>A0ACB0LPR9</accession>
<dbReference type="Proteomes" id="UP001177021">
    <property type="component" value="Unassembled WGS sequence"/>
</dbReference>
<proteinExistence type="predicted"/>